<organism evidence="1 2">
    <name type="scientific">Rhodococcus artemisiae</name>
    <dbReference type="NCBI Taxonomy" id="714159"/>
    <lineage>
        <taxon>Bacteria</taxon>
        <taxon>Bacillati</taxon>
        <taxon>Actinomycetota</taxon>
        <taxon>Actinomycetes</taxon>
        <taxon>Mycobacteriales</taxon>
        <taxon>Nocardiaceae</taxon>
        <taxon>Rhodococcus</taxon>
    </lineage>
</organism>
<sequence>MPTAEIVAEIPDVYAGPATLYRVDPPVDGSNHLIVYHQPPMYGQKGKVCVLVSDEYGVASDMRQRDGSYTTDEPNHHLALQLAGGYVLIESEATPALSPFNPADRTVAEVNDYLDHSDPAEQVRVLEAERNGKARKGILGEDVT</sequence>
<comment type="caution">
    <text evidence="1">The sequence shown here is derived from an EMBL/GenBank/DDBJ whole genome shotgun (WGS) entry which is preliminary data.</text>
</comment>
<gene>
    <name evidence="1" type="ORF">Q7514_15810</name>
</gene>
<dbReference type="Proteomes" id="UP001336020">
    <property type="component" value="Unassembled WGS sequence"/>
</dbReference>
<name>A0ABU7LCJ1_9NOCA</name>
<accession>A0ABU7LCJ1</accession>
<dbReference type="EMBL" id="JAUTXY010000006">
    <property type="protein sequence ID" value="MEE2058987.1"/>
    <property type="molecule type" value="Genomic_DNA"/>
</dbReference>
<protein>
    <submittedName>
        <fullName evidence="1">Uncharacterized protein</fullName>
    </submittedName>
</protein>
<reference evidence="1 2" key="1">
    <citation type="submission" date="2023-07" db="EMBL/GenBank/DDBJ databases">
        <authorList>
            <person name="Girao M."/>
            <person name="Carvalho M.F."/>
        </authorList>
    </citation>
    <scope>NUCLEOTIDE SEQUENCE [LARGE SCALE GENOMIC DNA]</scope>
    <source>
        <strain evidence="1 2">YIM65754</strain>
    </source>
</reference>
<proteinExistence type="predicted"/>
<keyword evidence="2" id="KW-1185">Reference proteome</keyword>
<evidence type="ECO:0000313" key="1">
    <source>
        <dbReference type="EMBL" id="MEE2058987.1"/>
    </source>
</evidence>
<dbReference type="RefSeq" id="WP_330134216.1">
    <property type="nucleotide sequence ID" value="NZ_JAUTXY010000006.1"/>
</dbReference>
<evidence type="ECO:0000313" key="2">
    <source>
        <dbReference type="Proteomes" id="UP001336020"/>
    </source>
</evidence>